<accession>A0A068T9V5</accession>
<dbReference type="Pfam" id="PF00126">
    <property type="entry name" value="HTH_1"/>
    <property type="match status" value="1"/>
</dbReference>
<evidence type="ECO:0000313" key="6">
    <source>
        <dbReference type="EMBL" id="CDN54816.1"/>
    </source>
</evidence>
<dbReference type="PANTHER" id="PTHR30579">
    <property type="entry name" value="TRANSCRIPTIONAL REGULATOR"/>
    <property type="match status" value="1"/>
</dbReference>
<dbReference type="EMBL" id="HG938355">
    <property type="protein sequence ID" value="CDN54816.1"/>
    <property type="molecule type" value="Genomic_DNA"/>
</dbReference>
<dbReference type="KEGG" id="ngl:RG1141_CH24790"/>
<gene>
    <name evidence="6" type="ORF">RG1141_CH24790</name>
</gene>
<dbReference type="InterPro" id="IPR036388">
    <property type="entry name" value="WH-like_DNA-bd_sf"/>
</dbReference>
<evidence type="ECO:0000313" key="7">
    <source>
        <dbReference type="Proteomes" id="UP000028186"/>
    </source>
</evidence>
<keyword evidence="3" id="KW-0238">DNA-binding</keyword>
<evidence type="ECO:0000256" key="1">
    <source>
        <dbReference type="ARBA" id="ARBA00009437"/>
    </source>
</evidence>
<keyword evidence="2" id="KW-0805">Transcription regulation</keyword>
<dbReference type="eggNOG" id="COG0583">
    <property type="taxonomic scope" value="Bacteria"/>
</dbReference>
<name>A0A068T9V5_NEOGA</name>
<protein>
    <submittedName>
        <fullName evidence="6">Transcriptional regulator, LysR family</fullName>
    </submittedName>
</protein>
<dbReference type="GO" id="GO:0003677">
    <property type="term" value="F:DNA binding"/>
    <property type="evidence" value="ECO:0007669"/>
    <property type="project" value="UniProtKB-KW"/>
</dbReference>
<dbReference type="HOGENOM" id="CLU_039613_2_0_5"/>
<dbReference type="PROSITE" id="PS50931">
    <property type="entry name" value="HTH_LYSR"/>
    <property type="match status" value="1"/>
</dbReference>
<dbReference type="InterPro" id="IPR050176">
    <property type="entry name" value="LTTR"/>
</dbReference>
<dbReference type="Pfam" id="PF03466">
    <property type="entry name" value="LysR_substrate"/>
    <property type="match status" value="1"/>
</dbReference>
<sequence>MRFVGWTIAPFAPIRNWQNFFGIHTKMNDISWDFYRTFLAVLRLGSLSAAARELGLTQPTVGRHIDALEEAVGYQLFTRSQRGLLPTEPALAMKPYAENLAITAAAMQRLASGEIGTVRGTVRISASEVIGVEVLPPILAALQDEYPGLELELSLSDELEDLLRRESDIAVRMTSPAQDALVTRHIGEIPLGLFAHRRYLDRHGVPQSPEDLATHRLVGFDRPTAFVRAAADRIRMTSPAFPDIENIRWSYRADNNLAQLAAIRGGVGIGICQVGIARRDPDLIRVLPGVFELPLDTWVAMHENLKSSPRWRVTFDALTKGLLDYVRG</sequence>
<dbReference type="SUPFAM" id="SSF46785">
    <property type="entry name" value="Winged helix' DNA-binding domain"/>
    <property type="match status" value="1"/>
</dbReference>
<dbReference type="SUPFAM" id="SSF53850">
    <property type="entry name" value="Periplasmic binding protein-like II"/>
    <property type="match status" value="1"/>
</dbReference>
<dbReference type="PRINTS" id="PR00039">
    <property type="entry name" value="HTHLYSR"/>
</dbReference>
<reference evidence="7" key="1">
    <citation type="journal article" date="2014" name="BMC Genomics">
        <title>Genome sequencing of two Neorhizobium galegae strains reveals a noeT gene responsible for the unusual acetylation of the nodulation factors.</title>
        <authorList>
            <person name="Osterman J."/>
            <person name="Marsh J."/>
            <person name="Laine P.K."/>
            <person name="Zeng Z."/>
            <person name="Alatalo E."/>
            <person name="Sullivan J.T."/>
            <person name="Young J.P."/>
            <person name="Thomas-Oates J."/>
            <person name="Paulin L."/>
            <person name="Lindstrom K."/>
        </authorList>
    </citation>
    <scope>NUCLEOTIDE SEQUENCE [LARGE SCALE GENOMIC DNA]</scope>
    <source>
        <strain evidence="7">HAMBI 1141</strain>
    </source>
</reference>
<evidence type="ECO:0000256" key="4">
    <source>
        <dbReference type="ARBA" id="ARBA00023163"/>
    </source>
</evidence>
<dbReference type="PANTHER" id="PTHR30579:SF3">
    <property type="entry name" value="TRANSCRIPTIONAL REGULATORY PROTEIN"/>
    <property type="match status" value="1"/>
</dbReference>
<dbReference type="Gene3D" id="3.40.190.290">
    <property type="match status" value="1"/>
</dbReference>
<comment type="similarity">
    <text evidence="1">Belongs to the LysR transcriptional regulatory family.</text>
</comment>
<evidence type="ECO:0000256" key="3">
    <source>
        <dbReference type="ARBA" id="ARBA00023125"/>
    </source>
</evidence>
<dbReference type="InterPro" id="IPR005119">
    <property type="entry name" value="LysR_subst-bd"/>
</dbReference>
<organism evidence="6 7">
    <name type="scientific">Neorhizobium galegae bv. officinalis bv. officinalis str. HAMBI 1141</name>
    <dbReference type="NCBI Taxonomy" id="1028801"/>
    <lineage>
        <taxon>Bacteria</taxon>
        <taxon>Pseudomonadati</taxon>
        <taxon>Pseudomonadota</taxon>
        <taxon>Alphaproteobacteria</taxon>
        <taxon>Hyphomicrobiales</taxon>
        <taxon>Rhizobiaceae</taxon>
        <taxon>Rhizobium/Agrobacterium group</taxon>
        <taxon>Neorhizobium</taxon>
    </lineage>
</organism>
<evidence type="ECO:0000259" key="5">
    <source>
        <dbReference type="PROSITE" id="PS50931"/>
    </source>
</evidence>
<dbReference type="PATRIC" id="fig|1028801.3.peg.2518"/>
<proteinExistence type="inferred from homology"/>
<dbReference type="GO" id="GO:0003700">
    <property type="term" value="F:DNA-binding transcription factor activity"/>
    <property type="evidence" value="ECO:0007669"/>
    <property type="project" value="InterPro"/>
</dbReference>
<dbReference type="InterPro" id="IPR000847">
    <property type="entry name" value="LysR_HTH_N"/>
</dbReference>
<dbReference type="AlphaFoldDB" id="A0A068T9V5"/>
<dbReference type="InterPro" id="IPR036390">
    <property type="entry name" value="WH_DNA-bd_sf"/>
</dbReference>
<feature type="domain" description="HTH lysR-type" evidence="5">
    <location>
        <begin position="36"/>
        <end position="87"/>
    </location>
</feature>
<dbReference type="Gene3D" id="1.10.10.10">
    <property type="entry name" value="Winged helix-like DNA-binding domain superfamily/Winged helix DNA-binding domain"/>
    <property type="match status" value="1"/>
</dbReference>
<keyword evidence="4" id="KW-0804">Transcription</keyword>
<evidence type="ECO:0000256" key="2">
    <source>
        <dbReference type="ARBA" id="ARBA00023015"/>
    </source>
</evidence>
<dbReference type="Proteomes" id="UP000028186">
    <property type="component" value="Chromosome I"/>
</dbReference>